<gene>
    <name evidence="9" type="ORF">CDL12_05645</name>
</gene>
<dbReference type="CDD" id="cd14798">
    <property type="entry name" value="RX-CC_like"/>
    <property type="match status" value="1"/>
</dbReference>
<evidence type="ECO:0008006" key="11">
    <source>
        <dbReference type="Google" id="ProtNLM"/>
    </source>
</evidence>
<evidence type="ECO:0000313" key="10">
    <source>
        <dbReference type="Proteomes" id="UP000231279"/>
    </source>
</evidence>
<dbReference type="EMBL" id="NKXS01000908">
    <property type="protein sequence ID" value="PIN21649.1"/>
    <property type="molecule type" value="Genomic_DNA"/>
</dbReference>
<proteinExistence type="inferred from homology"/>
<evidence type="ECO:0000259" key="7">
    <source>
        <dbReference type="Pfam" id="PF00931"/>
    </source>
</evidence>
<dbReference type="GO" id="GO:0005524">
    <property type="term" value="F:ATP binding"/>
    <property type="evidence" value="ECO:0007669"/>
    <property type="project" value="UniProtKB-KW"/>
</dbReference>
<reference evidence="10" key="1">
    <citation type="journal article" date="2018" name="Gigascience">
        <title>Genome assembly of the Pink Ipe (Handroanthus impetiginosus, Bignoniaceae), a highly valued, ecologically keystone Neotropical timber forest tree.</title>
        <authorList>
            <person name="Silva-Junior O.B."/>
            <person name="Grattapaglia D."/>
            <person name="Novaes E."/>
            <person name="Collevatti R.G."/>
        </authorList>
    </citation>
    <scope>NUCLEOTIDE SEQUENCE [LARGE SCALE GENOMIC DNA]</scope>
    <source>
        <strain evidence="10">cv. UFG-1</strain>
    </source>
</reference>
<dbReference type="STRING" id="429701.A0A2G9HVX5"/>
<dbReference type="PANTHER" id="PTHR19338">
    <property type="entry name" value="TRANSLOCASE OF INNER MITOCHONDRIAL MEMBRANE 13 HOMOLOG"/>
    <property type="match status" value="1"/>
</dbReference>
<evidence type="ECO:0000256" key="1">
    <source>
        <dbReference type="ARBA" id="ARBA00008894"/>
    </source>
</evidence>
<comment type="caution">
    <text evidence="9">The sequence shown here is derived from an EMBL/GenBank/DDBJ whole genome shotgun (WGS) entry which is preliminary data.</text>
</comment>
<dbReference type="InterPro" id="IPR041118">
    <property type="entry name" value="Rx_N"/>
</dbReference>
<dbReference type="PANTHER" id="PTHR19338:SF73">
    <property type="entry name" value="DISEASE RESISTANCE PROTEIN RGA2-LIKE"/>
    <property type="match status" value="1"/>
</dbReference>
<keyword evidence="3" id="KW-0677">Repeat</keyword>
<dbReference type="OrthoDB" id="911770at2759"/>
<dbReference type="Pfam" id="PF18052">
    <property type="entry name" value="Rx_N"/>
    <property type="match status" value="1"/>
</dbReference>
<keyword evidence="5" id="KW-0611">Plant defense</keyword>
<comment type="similarity">
    <text evidence="1">Belongs to the disease resistance NB-LRR family.</text>
</comment>
<evidence type="ECO:0000256" key="6">
    <source>
        <dbReference type="ARBA" id="ARBA00022840"/>
    </source>
</evidence>
<evidence type="ECO:0000313" key="9">
    <source>
        <dbReference type="EMBL" id="PIN21649.1"/>
    </source>
</evidence>
<evidence type="ECO:0000259" key="8">
    <source>
        <dbReference type="Pfam" id="PF18052"/>
    </source>
</evidence>
<protein>
    <recommendedName>
        <fullName evidence="11">NB-ARC domain-containing protein</fullName>
    </recommendedName>
</protein>
<dbReference type="Proteomes" id="UP000231279">
    <property type="component" value="Unassembled WGS sequence"/>
</dbReference>
<dbReference type="AlphaFoldDB" id="A0A2G9HVX5"/>
<evidence type="ECO:0000256" key="3">
    <source>
        <dbReference type="ARBA" id="ARBA00022737"/>
    </source>
</evidence>
<keyword evidence="2" id="KW-0433">Leucine-rich repeat</keyword>
<accession>A0A2G9HVX5</accession>
<sequence>MAEPAISFAVKTLGNLVIQKVDFLRGVEEEMEWVKRELQRMQTFLKDAAEKQANDDNIRQWISEIRELAKDAEDIIDTFILEIDNPRSHLYHLGKHGNEIKSIKARLEEIEISRQRYKIENIQGSSRRLYTSQRRRLSTWQRDKHLVGVDENVKLLLREVVLEKRKGLSTASIVGMGGIGKSTLHKVLYNHNDVADRFERRAWVVVSQQFNHTETIKELVLHMLEPNEDKLKVLELIEKSPAGHLNSIVYERLKGRPFLLLLTMCGDNKIGNYSQALFQMKKIRHHTCFKSRYTDVPIPNYIYTSPAT</sequence>
<dbReference type="Pfam" id="PF00931">
    <property type="entry name" value="NB-ARC"/>
    <property type="match status" value="1"/>
</dbReference>
<feature type="domain" description="NB-ARC" evidence="7">
    <location>
        <begin position="162"/>
        <end position="262"/>
    </location>
</feature>
<dbReference type="Gene3D" id="3.40.50.300">
    <property type="entry name" value="P-loop containing nucleotide triphosphate hydrolases"/>
    <property type="match status" value="1"/>
</dbReference>
<evidence type="ECO:0000256" key="4">
    <source>
        <dbReference type="ARBA" id="ARBA00022741"/>
    </source>
</evidence>
<keyword evidence="10" id="KW-1185">Reference proteome</keyword>
<name>A0A2G9HVX5_9LAMI</name>
<dbReference type="InterPro" id="IPR002182">
    <property type="entry name" value="NB-ARC"/>
</dbReference>
<dbReference type="InterPro" id="IPR027417">
    <property type="entry name" value="P-loop_NTPase"/>
</dbReference>
<dbReference type="Gene3D" id="1.20.5.4130">
    <property type="match status" value="1"/>
</dbReference>
<keyword evidence="6" id="KW-0067">ATP-binding</keyword>
<dbReference type="GO" id="GO:0043531">
    <property type="term" value="F:ADP binding"/>
    <property type="evidence" value="ECO:0007669"/>
    <property type="project" value="InterPro"/>
</dbReference>
<dbReference type="SUPFAM" id="SSF52540">
    <property type="entry name" value="P-loop containing nucleoside triphosphate hydrolases"/>
    <property type="match status" value="1"/>
</dbReference>
<dbReference type="InterPro" id="IPR038005">
    <property type="entry name" value="RX-like_CC"/>
</dbReference>
<organism evidence="9 10">
    <name type="scientific">Handroanthus impetiginosus</name>
    <dbReference type="NCBI Taxonomy" id="429701"/>
    <lineage>
        <taxon>Eukaryota</taxon>
        <taxon>Viridiplantae</taxon>
        <taxon>Streptophyta</taxon>
        <taxon>Embryophyta</taxon>
        <taxon>Tracheophyta</taxon>
        <taxon>Spermatophyta</taxon>
        <taxon>Magnoliopsida</taxon>
        <taxon>eudicotyledons</taxon>
        <taxon>Gunneridae</taxon>
        <taxon>Pentapetalae</taxon>
        <taxon>asterids</taxon>
        <taxon>lamiids</taxon>
        <taxon>Lamiales</taxon>
        <taxon>Bignoniaceae</taxon>
        <taxon>Crescentiina</taxon>
        <taxon>Tabebuia alliance</taxon>
        <taxon>Handroanthus</taxon>
    </lineage>
</organism>
<feature type="domain" description="Disease resistance N-terminal" evidence="8">
    <location>
        <begin position="5"/>
        <end position="88"/>
    </location>
</feature>
<dbReference type="GO" id="GO:0006952">
    <property type="term" value="P:defense response"/>
    <property type="evidence" value="ECO:0007669"/>
    <property type="project" value="UniProtKB-KW"/>
</dbReference>
<evidence type="ECO:0000256" key="5">
    <source>
        <dbReference type="ARBA" id="ARBA00022821"/>
    </source>
</evidence>
<keyword evidence="4" id="KW-0547">Nucleotide-binding</keyword>
<evidence type="ECO:0000256" key="2">
    <source>
        <dbReference type="ARBA" id="ARBA00022614"/>
    </source>
</evidence>